<evidence type="ECO:0000256" key="1">
    <source>
        <dbReference type="SAM" id="MobiDB-lite"/>
    </source>
</evidence>
<sequence length="289" mass="32522">MSSITGSKKCNSGPRSSILLSEFDTEYACSDHAMVRHVVQTAIRNYFSASCTIPAHMTLCIDFTESAPTPSNSTSTVQYQAPLVQINVRRKFDRRSTNLATTAKKDGELPVTSTSEKANREKMGTQKGSPIFNAAKKLSVFTVKEKEFEDLKPVKAVTETLKSKIPLQRVDYLKCAEKKKAENKIFKYLSVTYKKLMSQEMLMEWRKRYEEDKRALYSDQQETTKDSSSSPVTARSDTNTLLRNTATITKDERAHNWGPPAGILDFEPKDSRGNMNKAVQIRGNLPNTL</sequence>
<feature type="region of interest" description="Disordered" evidence="1">
    <location>
        <begin position="97"/>
        <end position="127"/>
    </location>
</feature>
<accession>A0A1I8EPC4</accession>
<reference evidence="2" key="1">
    <citation type="submission" date="2016-11" db="UniProtKB">
        <authorList>
            <consortium name="WormBaseParasite"/>
        </authorList>
    </citation>
    <scope>IDENTIFICATION</scope>
    <source>
        <strain evidence="2">pt0022</strain>
    </source>
</reference>
<dbReference type="AlphaFoldDB" id="A0A1I8EPC4"/>
<feature type="region of interest" description="Disordered" evidence="1">
    <location>
        <begin position="216"/>
        <end position="261"/>
    </location>
</feature>
<feature type="compositionally biased region" description="Polar residues" evidence="1">
    <location>
        <begin position="218"/>
        <end position="248"/>
    </location>
</feature>
<organism evidence="2">
    <name type="scientific">Wuchereria bancrofti</name>
    <dbReference type="NCBI Taxonomy" id="6293"/>
    <lineage>
        <taxon>Eukaryota</taxon>
        <taxon>Metazoa</taxon>
        <taxon>Ecdysozoa</taxon>
        <taxon>Nematoda</taxon>
        <taxon>Chromadorea</taxon>
        <taxon>Rhabditida</taxon>
        <taxon>Spirurina</taxon>
        <taxon>Spiruromorpha</taxon>
        <taxon>Filarioidea</taxon>
        <taxon>Onchocercidae</taxon>
        <taxon>Wuchereria</taxon>
    </lineage>
</organism>
<evidence type="ECO:0000313" key="2">
    <source>
        <dbReference type="WBParaSite" id="maker-PairedContig_377-snap-gene-0.2-mRNA-1"/>
    </source>
</evidence>
<protein>
    <submittedName>
        <fullName evidence="2">Uncharacterized protein</fullName>
    </submittedName>
</protein>
<dbReference type="WBParaSite" id="maker-PairedContig_377-snap-gene-0.2-mRNA-1">
    <property type="protein sequence ID" value="maker-PairedContig_377-snap-gene-0.2-mRNA-1"/>
    <property type="gene ID" value="maker-PairedContig_377-snap-gene-0.2"/>
</dbReference>
<name>A0A1I8EPC4_WUCBA</name>
<proteinExistence type="predicted"/>